<reference evidence="1 2" key="1">
    <citation type="submission" date="2019-03" db="EMBL/GenBank/DDBJ databases">
        <title>First draft genome of Liparis tanakae, snailfish: a comprehensive survey of snailfish specific genes.</title>
        <authorList>
            <person name="Kim W."/>
            <person name="Song I."/>
            <person name="Jeong J.-H."/>
            <person name="Kim D."/>
            <person name="Kim S."/>
            <person name="Ryu S."/>
            <person name="Song J.Y."/>
            <person name="Lee S.K."/>
        </authorList>
    </citation>
    <scope>NUCLEOTIDE SEQUENCE [LARGE SCALE GENOMIC DNA]</scope>
    <source>
        <tissue evidence="1">Muscle</tissue>
    </source>
</reference>
<dbReference type="AlphaFoldDB" id="A0A4Z2H9E9"/>
<dbReference type="Proteomes" id="UP000314294">
    <property type="component" value="Unassembled WGS sequence"/>
</dbReference>
<evidence type="ECO:0000313" key="1">
    <source>
        <dbReference type="EMBL" id="TNN61885.1"/>
    </source>
</evidence>
<name>A0A4Z2H9E9_9TELE</name>
<evidence type="ECO:0000313" key="2">
    <source>
        <dbReference type="Proteomes" id="UP000314294"/>
    </source>
</evidence>
<keyword evidence="2" id="KW-1185">Reference proteome</keyword>
<accession>A0A4Z2H9E9</accession>
<protein>
    <submittedName>
        <fullName evidence="1">Uncharacterized protein</fullName>
    </submittedName>
</protein>
<proteinExistence type="predicted"/>
<organism evidence="1 2">
    <name type="scientific">Liparis tanakae</name>
    <name type="common">Tanaka's snailfish</name>
    <dbReference type="NCBI Taxonomy" id="230148"/>
    <lineage>
        <taxon>Eukaryota</taxon>
        <taxon>Metazoa</taxon>
        <taxon>Chordata</taxon>
        <taxon>Craniata</taxon>
        <taxon>Vertebrata</taxon>
        <taxon>Euteleostomi</taxon>
        <taxon>Actinopterygii</taxon>
        <taxon>Neopterygii</taxon>
        <taxon>Teleostei</taxon>
        <taxon>Neoteleostei</taxon>
        <taxon>Acanthomorphata</taxon>
        <taxon>Eupercaria</taxon>
        <taxon>Perciformes</taxon>
        <taxon>Cottioidei</taxon>
        <taxon>Cottales</taxon>
        <taxon>Liparidae</taxon>
        <taxon>Liparis</taxon>
    </lineage>
</organism>
<sequence>MHLRGKSWPALVKPDPASGCQALCAEALRDPSSTNGALEALQAATPSLVRLSANDVGQQPLLPRGVDTHWGSHVPIARMIFSGNMRVCDWRV</sequence>
<comment type="caution">
    <text evidence="1">The sequence shown here is derived from an EMBL/GenBank/DDBJ whole genome shotgun (WGS) entry which is preliminary data.</text>
</comment>
<gene>
    <name evidence="1" type="ORF">EYF80_027901</name>
</gene>
<dbReference type="EMBL" id="SRLO01000306">
    <property type="protein sequence ID" value="TNN61885.1"/>
    <property type="molecule type" value="Genomic_DNA"/>
</dbReference>